<dbReference type="OrthoDB" id="5975505at2759"/>
<evidence type="ECO:0000313" key="11">
    <source>
        <dbReference type="EMBL" id="ELT92492.1"/>
    </source>
</evidence>
<dbReference type="Gene3D" id="1.20.1070.10">
    <property type="entry name" value="Rhodopsin 7-helix transmembrane proteins"/>
    <property type="match status" value="1"/>
</dbReference>
<evidence type="ECO:0000256" key="7">
    <source>
        <dbReference type="ARBA" id="ARBA00023224"/>
    </source>
</evidence>
<evidence type="ECO:0000256" key="8">
    <source>
        <dbReference type="SAM" id="MobiDB-lite"/>
    </source>
</evidence>
<name>R7TG80_CAPTE</name>
<feature type="transmembrane region" description="Helical" evidence="9">
    <location>
        <begin position="51"/>
        <end position="73"/>
    </location>
</feature>
<comment type="subcellular location">
    <subcellularLocation>
        <location evidence="1">Membrane</location>
        <topology evidence="1">Multi-pass membrane protein</topology>
    </subcellularLocation>
</comment>
<dbReference type="EMBL" id="KB310100">
    <property type="protein sequence ID" value="ELT92492.1"/>
    <property type="molecule type" value="Genomic_DNA"/>
</dbReference>
<feature type="compositionally biased region" description="Basic and acidic residues" evidence="8">
    <location>
        <begin position="131"/>
        <end position="151"/>
    </location>
</feature>
<dbReference type="PANTHER" id="PTHR45695">
    <property type="entry name" value="LEUCOKININ RECEPTOR-RELATED"/>
    <property type="match status" value="1"/>
</dbReference>
<evidence type="ECO:0000259" key="10">
    <source>
        <dbReference type="PROSITE" id="PS50262"/>
    </source>
</evidence>
<feature type="compositionally biased region" description="Polar residues" evidence="8">
    <location>
        <begin position="102"/>
        <end position="130"/>
    </location>
</feature>
<accession>R7TG80</accession>
<feature type="transmembrane region" description="Helical" evidence="9">
    <location>
        <begin position="12"/>
        <end position="31"/>
    </location>
</feature>
<keyword evidence="13" id="KW-1185">Reference proteome</keyword>
<dbReference type="PANTHER" id="PTHR45695:SF28">
    <property type="entry name" value="G-PROTEIN COUPLED RECEPTORS FAMILY 1 PROFILE DOMAIN-CONTAINING PROTEIN"/>
    <property type="match status" value="1"/>
</dbReference>
<dbReference type="GO" id="GO:0005886">
    <property type="term" value="C:plasma membrane"/>
    <property type="evidence" value="ECO:0007669"/>
    <property type="project" value="TreeGrafter"/>
</dbReference>
<sequence>MALSGVTNDTFEVIRMLVIVFVVFVVCYTPQQVIVLHVNAYEISKRVPPWLQYATIYITYFNSAMNPILYAGLNDNFRKGFWEVIGSRKRKTRVFPAANVGVKQQRNGHVNPSDTLSTKQSPQRSDPTPEQSKDESERKVIESSTDEPHAI</sequence>
<evidence type="ECO:0000313" key="12">
    <source>
        <dbReference type="EnsemblMetazoa" id="CapteP215999"/>
    </source>
</evidence>
<protein>
    <recommendedName>
        <fullName evidence="10">G-protein coupled receptors family 1 profile domain-containing protein</fullName>
    </recommendedName>
</protein>
<evidence type="ECO:0000256" key="1">
    <source>
        <dbReference type="ARBA" id="ARBA00004141"/>
    </source>
</evidence>
<reference evidence="11 13" key="2">
    <citation type="journal article" date="2013" name="Nature">
        <title>Insights into bilaterian evolution from three spiralian genomes.</title>
        <authorList>
            <person name="Simakov O."/>
            <person name="Marletaz F."/>
            <person name="Cho S.J."/>
            <person name="Edsinger-Gonzales E."/>
            <person name="Havlak P."/>
            <person name="Hellsten U."/>
            <person name="Kuo D.H."/>
            <person name="Larsson T."/>
            <person name="Lv J."/>
            <person name="Arendt D."/>
            <person name="Savage R."/>
            <person name="Osoegawa K."/>
            <person name="de Jong P."/>
            <person name="Grimwood J."/>
            <person name="Chapman J.A."/>
            <person name="Shapiro H."/>
            <person name="Aerts A."/>
            <person name="Otillar R.P."/>
            <person name="Terry A.Y."/>
            <person name="Boore J.L."/>
            <person name="Grigoriev I.V."/>
            <person name="Lindberg D.R."/>
            <person name="Seaver E.C."/>
            <person name="Weisblat D.A."/>
            <person name="Putnam N.H."/>
            <person name="Rokhsar D.S."/>
        </authorList>
    </citation>
    <scope>NUCLEOTIDE SEQUENCE</scope>
    <source>
        <strain evidence="11 13">I ESC-2004</strain>
    </source>
</reference>
<keyword evidence="7" id="KW-0807">Transducer</keyword>
<dbReference type="Proteomes" id="UP000014760">
    <property type="component" value="Unassembled WGS sequence"/>
</dbReference>
<dbReference type="GO" id="GO:0004930">
    <property type="term" value="F:G protein-coupled receptor activity"/>
    <property type="evidence" value="ECO:0007669"/>
    <property type="project" value="UniProtKB-KW"/>
</dbReference>
<keyword evidence="5 9" id="KW-0472">Membrane</keyword>
<dbReference type="PROSITE" id="PS50262">
    <property type="entry name" value="G_PROTEIN_RECEP_F1_2"/>
    <property type="match status" value="1"/>
</dbReference>
<evidence type="ECO:0000313" key="13">
    <source>
        <dbReference type="Proteomes" id="UP000014760"/>
    </source>
</evidence>
<dbReference type="STRING" id="283909.R7TG80"/>
<evidence type="ECO:0000256" key="4">
    <source>
        <dbReference type="ARBA" id="ARBA00023040"/>
    </source>
</evidence>
<dbReference type="InterPro" id="IPR017452">
    <property type="entry name" value="GPCR_Rhodpsn_7TM"/>
</dbReference>
<keyword evidence="4" id="KW-0297">G-protein coupled receptor</keyword>
<evidence type="ECO:0000256" key="3">
    <source>
        <dbReference type="ARBA" id="ARBA00022989"/>
    </source>
</evidence>
<dbReference type="PRINTS" id="PR00237">
    <property type="entry name" value="GPCRRHODOPSN"/>
</dbReference>
<keyword evidence="6" id="KW-0675">Receptor</keyword>
<dbReference type="EMBL" id="AMQN01030431">
    <property type="status" value="NOT_ANNOTATED_CDS"/>
    <property type="molecule type" value="Genomic_DNA"/>
</dbReference>
<dbReference type="Pfam" id="PF00001">
    <property type="entry name" value="7tm_1"/>
    <property type="match status" value="1"/>
</dbReference>
<gene>
    <name evidence="11" type="ORF">CAPTEDRAFT_215999</name>
</gene>
<dbReference type="InterPro" id="IPR000276">
    <property type="entry name" value="GPCR_Rhodpsn"/>
</dbReference>
<organism evidence="11">
    <name type="scientific">Capitella teleta</name>
    <name type="common">Polychaete worm</name>
    <dbReference type="NCBI Taxonomy" id="283909"/>
    <lineage>
        <taxon>Eukaryota</taxon>
        <taxon>Metazoa</taxon>
        <taxon>Spiralia</taxon>
        <taxon>Lophotrochozoa</taxon>
        <taxon>Annelida</taxon>
        <taxon>Polychaeta</taxon>
        <taxon>Sedentaria</taxon>
        <taxon>Scolecida</taxon>
        <taxon>Capitellidae</taxon>
        <taxon>Capitella</taxon>
    </lineage>
</organism>
<evidence type="ECO:0000256" key="2">
    <source>
        <dbReference type="ARBA" id="ARBA00022692"/>
    </source>
</evidence>
<dbReference type="AlphaFoldDB" id="R7TG80"/>
<evidence type="ECO:0000256" key="9">
    <source>
        <dbReference type="SAM" id="Phobius"/>
    </source>
</evidence>
<dbReference type="SUPFAM" id="SSF81321">
    <property type="entry name" value="Family A G protein-coupled receptor-like"/>
    <property type="match status" value="1"/>
</dbReference>
<keyword evidence="3 9" id="KW-1133">Transmembrane helix</keyword>
<reference evidence="12" key="3">
    <citation type="submission" date="2015-06" db="UniProtKB">
        <authorList>
            <consortium name="EnsemblMetazoa"/>
        </authorList>
    </citation>
    <scope>IDENTIFICATION</scope>
</reference>
<feature type="domain" description="G-protein coupled receptors family 1 profile" evidence="10">
    <location>
        <begin position="1"/>
        <end position="70"/>
    </location>
</feature>
<reference evidence="13" key="1">
    <citation type="submission" date="2012-12" db="EMBL/GenBank/DDBJ databases">
        <authorList>
            <person name="Hellsten U."/>
            <person name="Grimwood J."/>
            <person name="Chapman J.A."/>
            <person name="Shapiro H."/>
            <person name="Aerts A."/>
            <person name="Otillar R.P."/>
            <person name="Terry A.Y."/>
            <person name="Boore J.L."/>
            <person name="Simakov O."/>
            <person name="Marletaz F."/>
            <person name="Cho S.-J."/>
            <person name="Edsinger-Gonzales E."/>
            <person name="Havlak P."/>
            <person name="Kuo D.-H."/>
            <person name="Larsson T."/>
            <person name="Lv J."/>
            <person name="Arendt D."/>
            <person name="Savage R."/>
            <person name="Osoegawa K."/>
            <person name="de Jong P."/>
            <person name="Lindberg D.R."/>
            <person name="Seaver E.C."/>
            <person name="Weisblat D.A."/>
            <person name="Putnam N.H."/>
            <person name="Grigoriev I.V."/>
            <person name="Rokhsar D.S."/>
        </authorList>
    </citation>
    <scope>NUCLEOTIDE SEQUENCE</scope>
    <source>
        <strain evidence="13">I ESC-2004</strain>
    </source>
</reference>
<feature type="region of interest" description="Disordered" evidence="8">
    <location>
        <begin position="97"/>
        <end position="151"/>
    </location>
</feature>
<keyword evidence="2 9" id="KW-0812">Transmembrane</keyword>
<evidence type="ECO:0000256" key="5">
    <source>
        <dbReference type="ARBA" id="ARBA00023136"/>
    </source>
</evidence>
<dbReference type="EnsemblMetazoa" id="CapteT215999">
    <property type="protein sequence ID" value="CapteP215999"/>
    <property type="gene ID" value="CapteG215999"/>
</dbReference>
<dbReference type="HOGENOM" id="CLU_1808044_0_0_1"/>
<evidence type="ECO:0000256" key="6">
    <source>
        <dbReference type="ARBA" id="ARBA00023170"/>
    </source>
</evidence>
<proteinExistence type="predicted"/>